<gene>
    <name evidence="2" type="ORF">ACFQ1S_20300</name>
</gene>
<dbReference type="Proteomes" id="UP001597045">
    <property type="component" value="Unassembled WGS sequence"/>
</dbReference>
<dbReference type="EMBL" id="JBHTIS010001211">
    <property type="protein sequence ID" value="MFD1047707.1"/>
    <property type="molecule type" value="Genomic_DNA"/>
</dbReference>
<proteinExistence type="predicted"/>
<protein>
    <recommendedName>
        <fullName evidence="4">Serine/threonine protein kinase</fullName>
    </recommendedName>
</protein>
<keyword evidence="3" id="KW-1185">Reference proteome</keyword>
<comment type="caution">
    <text evidence="2">The sequence shown here is derived from an EMBL/GenBank/DDBJ whole genome shotgun (WGS) entry which is preliminary data.</text>
</comment>
<sequence length="78" mass="8015">MNRRLKHALIGITSGAAAVVVVMVLANQPDTMVGMPIIVPQAQDVDPSTTTRPSPVSEPPSSTTTTVDTTTSVKAASV</sequence>
<evidence type="ECO:0008006" key="4">
    <source>
        <dbReference type="Google" id="ProtNLM"/>
    </source>
</evidence>
<name>A0ABW3MCM2_9PSEU</name>
<accession>A0ABW3MCM2</accession>
<organism evidence="2 3">
    <name type="scientific">Kibdelosporangium lantanae</name>
    <dbReference type="NCBI Taxonomy" id="1497396"/>
    <lineage>
        <taxon>Bacteria</taxon>
        <taxon>Bacillati</taxon>
        <taxon>Actinomycetota</taxon>
        <taxon>Actinomycetes</taxon>
        <taxon>Pseudonocardiales</taxon>
        <taxon>Pseudonocardiaceae</taxon>
        <taxon>Kibdelosporangium</taxon>
    </lineage>
</organism>
<evidence type="ECO:0000256" key="1">
    <source>
        <dbReference type="SAM" id="MobiDB-lite"/>
    </source>
</evidence>
<feature type="non-terminal residue" evidence="2">
    <location>
        <position position="78"/>
    </location>
</feature>
<evidence type="ECO:0000313" key="2">
    <source>
        <dbReference type="EMBL" id="MFD1047707.1"/>
    </source>
</evidence>
<evidence type="ECO:0000313" key="3">
    <source>
        <dbReference type="Proteomes" id="UP001597045"/>
    </source>
</evidence>
<reference evidence="3" key="1">
    <citation type="journal article" date="2019" name="Int. J. Syst. Evol. Microbiol.">
        <title>The Global Catalogue of Microorganisms (GCM) 10K type strain sequencing project: providing services to taxonomists for standard genome sequencing and annotation.</title>
        <authorList>
            <consortium name="The Broad Institute Genomics Platform"/>
            <consortium name="The Broad Institute Genome Sequencing Center for Infectious Disease"/>
            <person name="Wu L."/>
            <person name="Ma J."/>
        </authorList>
    </citation>
    <scope>NUCLEOTIDE SEQUENCE [LARGE SCALE GENOMIC DNA]</scope>
    <source>
        <strain evidence="3">JCM 31486</strain>
    </source>
</reference>
<feature type="region of interest" description="Disordered" evidence="1">
    <location>
        <begin position="44"/>
        <end position="78"/>
    </location>
</feature>